<dbReference type="Proteomes" id="UP001152649">
    <property type="component" value="Unassembled WGS sequence"/>
</dbReference>
<dbReference type="OrthoDB" id="5302720at2759"/>
<gene>
    <name evidence="2" type="ORF">PSALAMII_LOCUS106</name>
</gene>
<evidence type="ECO:0000256" key="1">
    <source>
        <dbReference type="SAM" id="MobiDB-lite"/>
    </source>
</evidence>
<protein>
    <submittedName>
        <fullName evidence="2">Uncharacterized protein</fullName>
    </submittedName>
</protein>
<comment type="caution">
    <text evidence="2">The sequence shown here is derived from an EMBL/GenBank/DDBJ whole genome shotgun (WGS) entry which is preliminary data.</text>
</comment>
<dbReference type="AlphaFoldDB" id="A0A9W4I528"/>
<organism evidence="2 3">
    <name type="scientific">Penicillium salamii</name>
    <dbReference type="NCBI Taxonomy" id="1612424"/>
    <lineage>
        <taxon>Eukaryota</taxon>
        <taxon>Fungi</taxon>
        <taxon>Dikarya</taxon>
        <taxon>Ascomycota</taxon>
        <taxon>Pezizomycotina</taxon>
        <taxon>Eurotiomycetes</taxon>
        <taxon>Eurotiomycetidae</taxon>
        <taxon>Eurotiales</taxon>
        <taxon>Aspergillaceae</taxon>
        <taxon>Penicillium</taxon>
    </lineage>
</organism>
<name>A0A9W4I528_9EURO</name>
<sequence length="144" mass="17150">MLPQRRQLASHRPSPYPVSNIQRGPKYSTQRLEGIITSIYAEMSKMQYQQYEAIVMLRNCDDMLRKQETDKAELEEQNRWLVEHIKIAHQEDCDVELKNRELEYCTSWRRKAKSARSTPLKSRVERLLYMPQLLSFSIYVSIVL</sequence>
<accession>A0A9W4I528</accession>
<dbReference type="EMBL" id="CAJVPG010000008">
    <property type="protein sequence ID" value="CAG8223332.1"/>
    <property type="molecule type" value="Genomic_DNA"/>
</dbReference>
<keyword evidence="3" id="KW-1185">Reference proteome</keyword>
<feature type="region of interest" description="Disordered" evidence="1">
    <location>
        <begin position="1"/>
        <end position="24"/>
    </location>
</feature>
<evidence type="ECO:0000313" key="2">
    <source>
        <dbReference type="EMBL" id="CAG8223332.1"/>
    </source>
</evidence>
<proteinExistence type="predicted"/>
<evidence type="ECO:0000313" key="3">
    <source>
        <dbReference type="Proteomes" id="UP001152649"/>
    </source>
</evidence>
<reference evidence="2" key="1">
    <citation type="submission" date="2021-07" db="EMBL/GenBank/DDBJ databases">
        <authorList>
            <person name="Branca A.L. A."/>
        </authorList>
    </citation>
    <scope>NUCLEOTIDE SEQUENCE</scope>
</reference>